<proteinExistence type="predicted"/>
<dbReference type="Proteomes" id="UP001166286">
    <property type="component" value="Unassembled WGS sequence"/>
</dbReference>
<feature type="compositionally biased region" description="Low complexity" evidence="1">
    <location>
        <begin position="836"/>
        <end position="864"/>
    </location>
</feature>
<dbReference type="AlphaFoldDB" id="A0AA39QRC3"/>
<keyword evidence="3" id="KW-1185">Reference proteome</keyword>
<evidence type="ECO:0000313" key="2">
    <source>
        <dbReference type="EMBL" id="KAK0507009.1"/>
    </source>
</evidence>
<reference evidence="2" key="1">
    <citation type="submission" date="2023-03" db="EMBL/GenBank/DDBJ databases">
        <title>Complete genome of Cladonia borealis.</title>
        <authorList>
            <person name="Park H."/>
        </authorList>
    </citation>
    <scope>NUCLEOTIDE SEQUENCE</scope>
    <source>
        <strain evidence="2">ANT050790</strain>
    </source>
</reference>
<comment type="caution">
    <text evidence="2">The sequence shown here is derived from an EMBL/GenBank/DDBJ whole genome shotgun (WGS) entry which is preliminary data.</text>
</comment>
<accession>A0AA39QRC3</accession>
<gene>
    <name evidence="2" type="ORF">JMJ35_010467</name>
</gene>
<evidence type="ECO:0000313" key="3">
    <source>
        <dbReference type="Proteomes" id="UP001166286"/>
    </source>
</evidence>
<sequence length="890" mass="88296">MNAIGHKTCVTTSINGQCDCTFSHCNDNVFSYFKKPDSTASQEIITIETPFVYIPPDPRVGAEAFGFVPQPLINSMAQDPGYLEKYPQLVSCLPGGPTIADRIVEGFNIAEVHTAAKELTSSATVTIYSNTCYNQGPCPTLPAPGVYAQAPTPDVTGGPTTASILASNPQPSDGMSTPTSVQTDEFNPPMALAGVSSNPYPPVTTAPVNPTLVKPAPKDPAAENSVPQKADGQTPEDELLNAGQSSLEQESQPGKPAALYQPTPQNQALASIVVNAIGGAPVAAANPNINQDTPPEPQPAPSYVVSLAPSASAVVINGVTSLLPDSATAGAGPIVTINSQPATLSVVPGLTIDGQNVIAGAPAATIQGVQISLAPSASAIVVDGSTTPLSPGQTPVITLGSQPVTASPTSQYVLGGRALVPGAAAITISGTPISVPTDGNAVVVRGSTVAIPDAASPVLPVITLGNQVITANSASQFLVGDQTLVPGAPAITVAAPASAVAAFSPSPTALTVGGEVFTPNPTAFSIGGTTISAGGPGVTVDWTSISLGSSGILHIGSSMISLPVNEVSPTAYTIGGQVFTPNPSAFSIDGTTISAGGPGAMVDGTIVSLGPSGILEIGSSTISLGLNAASPTPTAYTIGNQVFTPNPTAFSIDGTTISAGGPGVTIDGTIVSLGSSGILDIGRSTISLSPGTAYTVGGQIFTPNPTAFSIDGTTISAGGPGVNIDGTLVTLEASGFLDIGSSKILLPPNNVYTVGGETFTPNPTAFSIDGTTISAGGPGVTIDGTVVSLGASGILDIGSSMISLPSGNADTLGNPIILAPLGVLDTGNSTIPLTTGIPALTTTTPGPGPRPTSSSSQPRSTHSGGEAHSSQLGIGRLGIIFVLTCVVMLR</sequence>
<dbReference type="EMBL" id="JAFEKC020000025">
    <property type="protein sequence ID" value="KAK0507009.1"/>
    <property type="molecule type" value="Genomic_DNA"/>
</dbReference>
<feature type="region of interest" description="Disordered" evidence="1">
    <location>
        <begin position="836"/>
        <end position="869"/>
    </location>
</feature>
<feature type="region of interest" description="Disordered" evidence="1">
    <location>
        <begin position="149"/>
        <end position="237"/>
    </location>
</feature>
<organism evidence="2 3">
    <name type="scientific">Cladonia borealis</name>
    <dbReference type="NCBI Taxonomy" id="184061"/>
    <lineage>
        <taxon>Eukaryota</taxon>
        <taxon>Fungi</taxon>
        <taxon>Dikarya</taxon>
        <taxon>Ascomycota</taxon>
        <taxon>Pezizomycotina</taxon>
        <taxon>Lecanoromycetes</taxon>
        <taxon>OSLEUM clade</taxon>
        <taxon>Lecanoromycetidae</taxon>
        <taxon>Lecanorales</taxon>
        <taxon>Lecanorineae</taxon>
        <taxon>Cladoniaceae</taxon>
        <taxon>Cladonia</taxon>
    </lineage>
</organism>
<evidence type="ECO:0000256" key="1">
    <source>
        <dbReference type="SAM" id="MobiDB-lite"/>
    </source>
</evidence>
<name>A0AA39QRC3_9LECA</name>
<feature type="compositionally biased region" description="Polar residues" evidence="1">
    <location>
        <begin position="158"/>
        <end position="185"/>
    </location>
</feature>
<protein>
    <submittedName>
        <fullName evidence="2">Uncharacterized protein</fullName>
    </submittedName>
</protein>